<reference evidence="1 2" key="1">
    <citation type="submission" date="2008-12" db="EMBL/GenBank/DDBJ databases">
        <authorList>
            <person name="Fulton L."/>
            <person name="Clifton S."/>
            <person name="Fulton B."/>
            <person name="Xu J."/>
            <person name="Minx P."/>
            <person name="Pepin K.H."/>
            <person name="Johnson M."/>
            <person name="Bhonagiri V."/>
            <person name="Nash W.E."/>
            <person name="Mardis E.R."/>
            <person name="Wilson R.K."/>
        </authorList>
    </citation>
    <scope>NUCLEOTIDE SEQUENCE [LARGE SCALE GENOMIC DNA]</scope>
    <source>
        <strain evidence="1 2">DSM 12042</strain>
    </source>
</reference>
<dbReference type="Proteomes" id="UP000005950">
    <property type="component" value="Unassembled WGS sequence"/>
</dbReference>
<comment type="caution">
    <text evidence="1">The sequence shown here is derived from an EMBL/GenBank/DDBJ whole genome shotgun (WGS) entry which is preliminary data.</text>
</comment>
<dbReference type="STRING" id="545696.HOLDEFILI_00960"/>
<reference evidence="1 2" key="2">
    <citation type="submission" date="2009-02" db="EMBL/GenBank/DDBJ databases">
        <title>Draft genome sequence of Holdemania filiformis DSM 12042.</title>
        <authorList>
            <person name="Sudarsanam P."/>
            <person name="Ley R."/>
            <person name="Guruge J."/>
            <person name="Turnbaugh P.J."/>
            <person name="Mahowald M."/>
            <person name="Liep D."/>
            <person name="Gordon J."/>
        </authorList>
    </citation>
    <scope>NUCLEOTIDE SEQUENCE [LARGE SCALE GENOMIC DNA]</scope>
    <source>
        <strain evidence="1 2">DSM 12042</strain>
    </source>
</reference>
<dbReference type="AlphaFoldDB" id="B9Y578"/>
<protein>
    <submittedName>
        <fullName evidence="1">Uncharacterized protein</fullName>
    </submittedName>
</protein>
<gene>
    <name evidence="1" type="ORF">HOLDEFILI_00960</name>
</gene>
<evidence type="ECO:0000313" key="2">
    <source>
        <dbReference type="Proteomes" id="UP000005950"/>
    </source>
</evidence>
<sequence length="47" mass="5568">MKLIKQQNIFFEFIWNVSHETFKIFSLRLMKSLCQKSQAVTCGLSKD</sequence>
<dbReference type="EMBL" id="ACCF01000054">
    <property type="protein sequence ID" value="EEF68991.1"/>
    <property type="molecule type" value="Genomic_DNA"/>
</dbReference>
<dbReference type="HOGENOM" id="CLU_3168951_0_0_9"/>
<accession>B9Y578</accession>
<organism evidence="1 2">
    <name type="scientific">Holdemania filiformis DSM 12042</name>
    <dbReference type="NCBI Taxonomy" id="545696"/>
    <lineage>
        <taxon>Bacteria</taxon>
        <taxon>Bacillati</taxon>
        <taxon>Bacillota</taxon>
        <taxon>Erysipelotrichia</taxon>
        <taxon>Erysipelotrichales</taxon>
        <taxon>Erysipelotrichaceae</taxon>
        <taxon>Holdemania</taxon>
    </lineage>
</organism>
<name>B9Y578_9FIRM</name>
<evidence type="ECO:0000313" key="1">
    <source>
        <dbReference type="EMBL" id="EEF68991.1"/>
    </source>
</evidence>
<proteinExistence type="predicted"/>